<gene>
    <name evidence="3" type="ORF">EB03_01709</name>
</gene>
<feature type="compositionally biased region" description="Low complexity" evidence="1">
    <location>
        <begin position="23"/>
        <end position="34"/>
    </location>
</feature>
<accession>A0AB37IKI9</accession>
<evidence type="ECO:0000313" key="4">
    <source>
        <dbReference type="Proteomes" id="UP000253498"/>
    </source>
</evidence>
<organism evidence="3 4">
    <name type="scientific">Enterococcus hirae</name>
    <dbReference type="NCBI Taxonomy" id="1354"/>
    <lineage>
        <taxon>Bacteria</taxon>
        <taxon>Bacillati</taxon>
        <taxon>Bacillota</taxon>
        <taxon>Bacilli</taxon>
        <taxon>Lactobacillales</taxon>
        <taxon>Enterococcaceae</taxon>
        <taxon>Enterococcus</taxon>
    </lineage>
</organism>
<dbReference type="AlphaFoldDB" id="A0AB37IKI9"/>
<sequence>MKKLLVTGVLASTALFLLGGCGSSSAKSNAASSSEKTSDGRKLLISGHFGDQEHVKK</sequence>
<reference evidence="3 4" key="1">
    <citation type="submission" date="2015-06" db="EMBL/GenBank/DDBJ databases">
        <title>The Genome Sequence of Enterococcus hirae 88EA1.</title>
        <authorList>
            <consortium name="The Broad Institute Genomics Platform"/>
            <consortium name="The Broad Institute Genome Sequencing Center for Infectious Disease"/>
            <person name="Earl A.M."/>
            <person name="Van Tyne D."/>
            <person name="Lebreton F."/>
            <person name="Saavedra J.T."/>
            <person name="Gilmore M.S."/>
            <person name="Manson McGuire A."/>
            <person name="Clock S."/>
            <person name="Crupain M."/>
            <person name="Rangan U."/>
            <person name="Young S."/>
            <person name="Abouelleil A."/>
            <person name="Cao P."/>
            <person name="Chapman S.B."/>
            <person name="Griggs A."/>
            <person name="Priest M."/>
            <person name="Shea T."/>
            <person name="Wortman J."/>
            <person name="Nusbaum C."/>
            <person name="Birren B."/>
        </authorList>
    </citation>
    <scope>NUCLEOTIDE SEQUENCE [LARGE SCALE GENOMIC DNA]</scope>
    <source>
        <strain evidence="3 4">88EA1</strain>
    </source>
</reference>
<keyword evidence="2" id="KW-0732">Signal</keyword>
<dbReference type="Proteomes" id="UP000253498">
    <property type="component" value="Unassembled WGS sequence"/>
</dbReference>
<feature type="signal peptide" evidence="2">
    <location>
        <begin position="1"/>
        <end position="26"/>
    </location>
</feature>
<feature type="region of interest" description="Disordered" evidence="1">
    <location>
        <begin position="21"/>
        <end position="57"/>
    </location>
</feature>
<dbReference type="EMBL" id="LESJ01000005">
    <property type="protein sequence ID" value="RBT68575.1"/>
    <property type="molecule type" value="Genomic_DNA"/>
</dbReference>
<protein>
    <recommendedName>
        <fullName evidence="5">Lipoprotein</fullName>
    </recommendedName>
</protein>
<name>A0AB37IKI9_ENTHR</name>
<comment type="caution">
    <text evidence="3">The sequence shown here is derived from an EMBL/GenBank/DDBJ whole genome shotgun (WGS) entry which is preliminary data.</text>
</comment>
<evidence type="ECO:0000256" key="1">
    <source>
        <dbReference type="SAM" id="MobiDB-lite"/>
    </source>
</evidence>
<evidence type="ECO:0000313" key="3">
    <source>
        <dbReference type="EMBL" id="RBT68575.1"/>
    </source>
</evidence>
<proteinExistence type="predicted"/>
<evidence type="ECO:0000256" key="2">
    <source>
        <dbReference type="SAM" id="SignalP"/>
    </source>
</evidence>
<dbReference type="PROSITE" id="PS51257">
    <property type="entry name" value="PROKAR_LIPOPROTEIN"/>
    <property type="match status" value="1"/>
</dbReference>
<evidence type="ECO:0008006" key="5">
    <source>
        <dbReference type="Google" id="ProtNLM"/>
    </source>
</evidence>
<feature type="chain" id="PRO_5044342196" description="Lipoprotein" evidence="2">
    <location>
        <begin position="27"/>
        <end position="57"/>
    </location>
</feature>